<evidence type="ECO:0000256" key="6">
    <source>
        <dbReference type="SAM" id="MobiDB-lite"/>
    </source>
</evidence>
<dbReference type="CDD" id="cd17323">
    <property type="entry name" value="MFS_Tpo1_MDR_like"/>
    <property type="match status" value="1"/>
</dbReference>
<dbReference type="Proteomes" id="UP000799439">
    <property type="component" value="Unassembled WGS sequence"/>
</dbReference>
<comment type="caution">
    <text evidence="9">The sequence shown here is derived from an EMBL/GenBank/DDBJ whole genome shotgun (WGS) entry which is preliminary data.</text>
</comment>
<dbReference type="Gene3D" id="1.20.1250.20">
    <property type="entry name" value="MFS general substrate transporter like domains"/>
    <property type="match status" value="1"/>
</dbReference>
<keyword evidence="4 7" id="KW-1133">Transmembrane helix</keyword>
<feature type="transmembrane region" description="Helical" evidence="7">
    <location>
        <begin position="351"/>
        <end position="370"/>
    </location>
</feature>
<evidence type="ECO:0000256" key="2">
    <source>
        <dbReference type="ARBA" id="ARBA00008335"/>
    </source>
</evidence>
<dbReference type="SUPFAM" id="SSF103473">
    <property type="entry name" value="MFS general substrate transporter"/>
    <property type="match status" value="1"/>
</dbReference>
<organism evidence="9 10">
    <name type="scientific">Myriangium duriaei CBS 260.36</name>
    <dbReference type="NCBI Taxonomy" id="1168546"/>
    <lineage>
        <taxon>Eukaryota</taxon>
        <taxon>Fungi</taxon>
        <taxon>Dikarya</taxon>
        <taxon>Ascomycota</taxon>
        <taxon>Pezizomycotina</taxon>
        <taxon>Dothideomycetes</taxon>
        <taxon>Dothideomycetidae</taxon>
        <taxon>Myriangiales</taxon>
        <taxon>Myriangiaceae</taxon>
        <taxon>Myriangium</taxon>
    </lineage>
</organism>
<feature type="domain" description="Major facilitator superfamily (MFS) profile" evidence="8">
    <location>
        <begin position="81"/>
        <end position="512"/>
    </location>
</feature>
<dbReference type="PROSITE" id="PS50850">
    <property type="entry name" value="MFS"/>
    <property type="match status" value="1"/>
</dbReference>
<name>A0A9P4MIC0_9PEZI</name>
<feature type="transmembrane region" description="Helical" evidence="7">
    <location>
        <begin position="207"/>
        <end position="225"/>
    </location>
</feature>
<feature type="compositionally biased region" description="Polar residues" evidence="6">
    <location>
        <begin position="41"/>
        <end position="52"/>
    </location>
</feature>
<feature type="transmembrane region" description="Helical" evidence="7">
    <location>
        <begin position="483"/>
        <end position="506"/>
    </location>
</feature>
<feature type="transmembrane region" description="Helical" evidence="7">
    <location>
        <begin position="418"/>
        <end position="444"/>
    </location>
</feature>
<dbReference type="InterPro" id="IPR020846">
    <property type="entry name" value="MFS_dom"/>
</dbReference>
<feature type="transmembrane region" description="Helical" evidence="7">
    <location>
        <begin position="451"/>
        <end position="471"/>
    </location>
</feature>
<evidence type="ECO:0000256" key="3">
    <source>
        <dbReference type="ARBA" id="ARBA00022692"/>
    </source>
</evidence>
<dbReference type="OrthoDB" id="5141738at2759"/>
<feature type="region of interest" description="Disordered" evidence="6">
    <location>
        <begin position="527"/>
        <end position="573"/>
    </location>
</feature>
<feature type="transmembrane region" description="Helical" evidence="7">
    <location>
        <begin position="148"/>
        <end position="167"/>
    </location>
</feature>
<dbReference type="InterPro" id="IPR011701">
    <property type="entry name" value="MFS"/>
</dbReference>
<feature type="transmembrane region" description="Helical" evidence="7">
    <location>
        <begin position="118"/>
        <end position="136"/>
    </location>
</feature>
<feature type="transmembrane region" description="Helical" evidence="7">
    <location>
        <begin position="237"/>
        <end position="255"/>
    </location>
</feature>
<sequence length="573" mass="63103">MSASSSDPEHDDSVEHSKEVFCPSRKNSTDAQSPRPEHSTHSSASNHSQDGGTDSAKEVISFADGDPEDPHNWSNTKKCFVVFLGVILVINSTIGSSIASGTPVQVADYFDNHNEYQLVLPISIYLVGYVLGPLAFGPLSESYGRKWVMIATFGIFTVFTLGCALAPAFASYIVFRLLVGIGASSPISVVGGIYADVYRDPTTRGRAMSIFMTATTWGPLIGPIVSGFVSPALGWRWVYWIALIIAGFTWPVLLFSPETYGPTILARRAAHLRRTTNNPNIYSPQDLESRSLRSLCTTVLTRPVRMFLFEPLVLFTCAYLGFAYAIFYMFFQAYPIIYPSTYAFNTGETGLAFIPVGIGSIVACALYLYWDHLLLRAKAADRPWARIEEYRRLPLACLGGPAFVISLFWIGWTARPDVHWIVPILSALPFGIGFLLLFMALLNYLVDAYDVYAASATAASACSRSLFGAVLPFAAKPMYRNLGVPWACSLLGFLSLALCVIPFVFLKYGDALRRRSKFCQELKRIKEEEEEEERRRGSGAGERRAGRMSGEEVEVAVEGQGPLEAEAEGKETV</sequence>
<evidence type="ECO:0000256" key="7">
    <source>
        <dbReference type="SAM" id="Phobius"/>
    </source>
</evidence>
<reference evidence="9" key="1">
    <citation type="journal article" date="2020" name="Stud. Mycol.">
        <title>101 Dothideomycetes genomes: a test case for predicting lifestyles and emergence of pathogens.</title>
        <authorList>
            <person name="Haridas S."/>
            <person name="Albert R."/>
            <person name="Binder M."/>
            <person name="Bloem J."/>
            <person name="Labutti K."/>
            <person name="Salamov A."/>
            <person name="Andreopoulos B."/>
            <person name="Baker S."/>
            <person name="Barry K."/>
            <person name="Bills G."/>
            <person name="Bluhm B."/>
            <person name="Cannon C."/>
            <person name="Castanera R."/>
            <person name="Culley D."/>
            <person name="Daum C."/>
            <person name="Ezra D."/>
            <person name="Gonzalez J."/>
            <person name="Henrissat B."/>
            <person name="Kuo A."/>
            <person name="Liang C."/>
            <person name="Lipzen A."/>
            <person name="Lutzoni F."/>
            <person name="Magnuson J."/>
            <person name="Mondo S."/>
            <person name="Nolan M."/>
            <person name="Ohm R."/>
            <person name="Pangilinan J."/>
            <person name="Park H.-J."/>
            <person name="Ramirez L."/>
            <person name="Alfaro M."/>
            <person name="Sun H."/>
            <person name="Tritt A."/>
            <person name="Yoshinaga Y."/>
            <person name="Zwiers L.-H."/>
            <person name="Turgeon B."/>
            <person name="Goodwin S."/>
            <person name="Spatafora J."/>
            <person name="Crous P."/>
            <person name="Grigoriev I."/>
        </authorList>
    </citation>
    <scope>NUCLEOTIDE SEQUENCE</scope>
    <source>
        <strain evidence="9">CBS 260.36</strain>
    </source>
</reference>
<dbReference type="AlphaFoldDB" id="A0A9P4MIC0"/>
<dbReference type="GO" id="GO:0022857">
    <property type="term" value="F:transmembrane transporter activity"/>
    <property type="evidence" value="ECO:0007669"/>
    <property type="project" value="InterPro"/>
</dbReference>
<comment type="subcellular location">
    <subcellularLocation>
        <location evidence="1">Membrane</location>
        <topology evidence="1">Multi-pass membrane protein</topology>
    </subcellularLocation>
</comment>
<evidence type="ECO:0000256" key="4">
    <source>
        <dbReference type="ARBA" id="ARBA00022989"/>
    </source>
</evidence>
<dbReference type="PANTHER" id="PTHR23502:SF74">
    <property type="entry name" value="MAJOR FACILITATOR SUPERFAMILY (MFS) PROFILE DOMAIN-CONTAINING PROTEIN"/>
    <property type="match status" value="1"/>
</dbReference>
<keyword evidence="5 7" id="KW-0472">Membrane</keyword>
<keyword evidence="10" id="KW-1185">Reference proteome</keyword>
<keyword evidence="3 7" id="KW-0812">Transmembrane</keyword>
<gene>
    <name evidence="9" type="ORF">K461DRAFT_259438</name>
</gene>
<feature type="transmembrane region" description="Helical" evidence="7">
    <location>
        <begin position="173"/>
        <end position="195"/>
    </location>
</feature>
<protein>
    <submittedName>
        <fullName evidence="9">MFS general substrate transporter</fullName>
    </submittedName>
</protein>
<dbReference type="Pfam" id="PF07690">
    <property type="entry name" value="MFS_1"/>
    <property type="match status" value="1"/>
</dbReference>
<dbReference type="FunFam" id="1.20.1250.20:FF:000082">
    <property type="entry name" value="MFS multidrug transporter, putative"/>
    <property type="match status" value="1"/>
</dbReference>
<accession>A0A9P4MIC0</accession>
<feature type="transmembrane region" description="Helical" evidence="7">
    <location>
        <begin position="312"/>
        <end position="331"/>
    </location>
</feature>
<dbReference type="GO" id="GO:0005886">
    <property type="term" value="C:plasma membrane"/>
    <property type="evidence" value="ECO:0007669"/>
    <property type="project" value="TreeGrafter"/>
</dbReference>
<feature type="region of interest" description="Disordered" evidence="6">
    <location>
        <begin position="1"/>
        <end position="55"/>
    </location>
</feature>
<feature type="transmembrane region" description="Helical" evidence="7">
    <location>
        <begin position="79"/>
        <end position="98"/>
    </location>
</feature>
<dbReference type="InterPro" id="IPR036259">
    <property type="entry name" value="MFS_trans_sf"/>
</dbReference>
<evidence type="ECO:0000313" key="9">
    <source>
        <dbReference type="EMBL" id="KAF2150854.1"/>
    </source>
</evidence>
<evidence type="ECO:0000259" key="8">
    <source>
        <dbReference type="PROSITE" id="PS50850"/>
    </source>
</evidence>
<evidence type="ECO:0000313" key="10">
    <source>
        <dbReference type="Proteomes" id="UP000799439"/>
    </source>
</evidence>
<dbReference type="PANTHER" id="PTHR23502">
    <property type="entry name" value="MAJOR FACILITATOR SUPERFAMILY"/>
    <property type="match status" value="1"/>
</dbReference>
<dbReference type="EMBL" id="ML996089">
    <property type="protein sequence ID" value="KAF2150854.1"/>
    <property type="molecule type" value="Genomic_DNA"/>
</dbReference>
<comment type="similarity">
    <text evidence="2">Belongs to the major facilitator superfamily.</text>
</comment>
<feature type="transmembrane region" description="Helical" evidence="7">
    <location>
        <begin position="391"/>
        <end position="412"/>
    </location>
</feature>
<feature type="compositionally biased region" description="Basic and acidic residues" evidence="6">
    <location>
        <begin position="527"/>
        <end position="545"/>
    </location>
</feature>
<evidence type="ECO:0000256" key="5">
    <source>
        <dbReference type="ARBA" id="ARBA00023136"/>
    </source>
</evidence>
<feature type="compositionally biased region" description="Basic and acidic residues" evidence="6">
    <location>
        <begin position="7"/>
        <end position="19"/>
    </location>
</feature>
<evidence type="ECO:0000256" key="1">
    <source>
        <dbReference type="ARBA" id="ARBA00004141"/>
    </source>
</evidence>
<proteinExistence type="inferred from homology"/>